<dbReference type="PANTHER" id="PTHR12147">
    <property type="entry name" value="METALLOPEPTIDASE M28 FAMILY MEMBER"/>
    <property type="match status" value="1"/>
</dbReference>
<sequence length="607" mass="65633">MKPYLKTLPLYLALSITAYSSTAKDLWITTDSDAVVTLKKANAHIKKQTSNTSATTKIIARLDEKNVLKLSKMMHDEHKRCGGFTVHNSEQDAIAASLLPVTLASFIPPVINQNAKVNNAISQLNATNIKNTITDLSSFTNRYYQTTHGENAANSIEATWKGYANNVNWANVTAFNHSAWKQNSVILTLTGSEKPDEFIVIGGHLDSINGASSGETSIAPGADDNASGIATLSEVIRVFLATGQQPKRTIKFMGYAAEEVGLRGSGEIASLSANNSDQVLAVMQLDMTGYIGGPEDIVFMDDYTDSGLNTYLTQLLDTYQPTVNYAYSTCGYGCSDHASWHNKGYPASMPFESKMNSYNPHIHTQNDTSDKLDASAEHALNFAKLAMSFAIEMGFNTDVAQTPMIENNVPINNIAGVKNSLTNYKFSVPTNASSVTITTSGGSGDVDLYVRKGAEPTTKLYDCRPFKNGNNETCNFTTDLSGDFYIQLNAYSSFSGVTLSASFDTSIPDGNNGSELNLSATTNNWLYYEITVPEGISKLTVGIADGTGDADLYLQQGSKPTSSSYICRPFKGGNSESCTQTAPKAGVWHIGIKAYDSFSGLNLNWQY</sequence>
<evidence type="ECO:0000313" key="12">
    <source>
        <dbReference type="EMBL" id="SFC60742.1"/>
    </source>
</evidence>
<feature type="binding site" evidence="7">
    <location>
        <position position="224"/>
    </location>
    <ligand>
        <name>Zn(2+)</name>
        <dbReference type="ChEBI" id="CHEBI:29105"/>
        <label>1</label>
    </ligand>
</feature>
<dbReference type="PANTHER" id="PTHR12147:SF56">
    <property type="entry name" value="AMINOPEPTIDASE YDR415C-RELATED"/>
    <property type="match status" value="1"/>
</dbReference>
<dbReference type="GO" id="GO:0008235">
    <property type="term" value="F:metalloexopeptidase activity"/>
    <property type="evidence" value="ECO:0007669"/>
    <property type="project" value="InterPro"/>
</dbReference>
<feature type="domain" description="Peptidase C-terminal archaeal/bacterial" evidence="10">
    <location>
        <begin position="527"/>
        <end position="593"/>
    </location>
</feature>
<evidence type="ECO:0000256" key="7">
    <source>
        <dbReference type="PIRSR" id="PIRSR036685-1"/>
    </source>
</evidence>
<feature type="binding site" evidence="7">
    <location>
        <position position="286"/>
    </location>
    <ligand>
        <name>Zn(2+)</name>
        <dbReference type="ChEBI" id="CHEBI:29105"/>
        <label>1</label>
    </ligand>
</feature>
<dbReference type="SUPFAM" id="SSF53187">
    <property type="entry name" value="Zn-dependent exopeptidases"/>
    <property type="match status" value="1"/>
</dbReference>
<feature type="domain" description="Peptidase M28" evidence="11">
    <location>
        <begin position="185"/>
        <end position="382"/>
    </location>
</feature>
<evidence type="ECO:0000256" key="4">
    <source>
        <dbReference type="ARBA" id="ARBA00022729"/>
    </source>
</evidence>
<evidence type="ECO:0000256" key="3">
    <source>
        <dbReference type="ARBA" id="ARBA00022723"/>
    </source>
</evidence>
<dbReference type="Gene3D" id="2.60.120.380">
    <property type="match status" value="2"/>
</dbReference>
<dbReference type="InterPro" id="IPR012189">
    <property type="entry name" value="Pept_M28E_Ap1"/>
</dbReference>
<keyword evidence="8" id="KW-1015">Disulfide bond</keyword>
<keyword evidence="2" id="KW-0645">Protease</keyword>
<feature type="binding site" evidence="7">
    <location>
        <position position="204"/>
    </location>
    <ligand>
        <name>Zn(2+)</name>
        <dbReference type="ChEBI" id="CHEBI:29105"/>
        <label>1</label>
    </ligand>
</feature>
<keyword evidence="6 7" id="KW-0862">Zinc</keyword>
<feature type="binding site" evidence="7">
    <location>
        <position position="363"/>
    </location>
    <ligand>
        <name>Zn(2+)</name>
        <dbReference type="ChEBI" id="CHEBI:29105"/>
        <label>2</label>
        <note>catalytic</note>
    </ligand>
</feature>
<evidence type="ECO:0000256" key="2">
    <source>
        <dbReference type="ARBA" id="ARBA00022670"/>
    </source>
</evidence>
<keyword evidence="5" id="KW-0378">Hydrolase</keyword>
<dbReference type="Pfam" id="PF04151">
    <property type="entry name" value="PPC"/>
    <property type="match status" value="2"/>
</dbReference>
<dbReference type="EMBL" id="FOLO01000013">
    <property type="protein sequence ID" value="SFC60742.1"/>
    <property type="molecule type" value="Genomic_DNA"/>
</dbReference>
<evidence type="ECO:0000256" key="5">
    <source>
        <dbReference type="ARBA" id="ARBA00022801"/>
    </source>
</evidence>
<name>A0A1I1KKE1_9GAMM</name>
<dbReference type="Gene3D" id="3.40.630.10">
    <property type="entry name" value="Zn peptidases"/>
    <property type="match status" value="1"/>
</dbReference>
<feature type="binding site" evidence="7">
    <location>
        <position position="259"/>
    </location>
    <ligand>
        <name>Zn(2+)</name>
        <dbReference type="ChEBI" id="CHEBI:29105"/>
        <label>2</label>
        <note>catalytic</note>
    </ligand>
</feature>
<evidence type="ECO:0000259" key="11">
    <source>
        <dbReference type="Pfam" id="PF04389"/>
    </source>
</evidence>
<feature type="domain" description="Peptidase C-terminal archaeal/bacterial" evidence="10">
    <location>
        <begin position="424"/>
        <end position="489"/>
    </location>
</feature>
<evidence type="ECO:0000256" key="1">
    <source>
        <dbReference type="ARBA" id="ARBA00022438"/>
    </source>
</evidence>
<evidence type="ECO:0000256" key="6">
    <source>
        <dbReference type="ARBA" id="ARBA00022833"/>
    </source>
</evidence>
<dbReference type="InterPro" id="IPR045175">
    <property type="entry name" value="M28_fam"/>
</dbReference>
<organism evidence="12 13">
    <name type="scientific">Pseudoalteromonas denitrificans DSM 6059</name>
    <dbReference type="NCBI Taxonomy" id="1123010"/>
    <lineage>
        <taxon>Bacteria</taxon>
        <taxon>Pseudomonadati</taxon>
        <taxon>Pseudomonadota</taxon>
        <taxon>Gammaproteobacteria</taxon>
        <taxon>Alteromonadales</taxon>
        <taxon>Pseudoalteromonadaceae</taxon>
        <taxon>Pseudoalteromonas</taxon>
    </lineage>
</organism>
<protein>
    <submittedName>
        <fullName evidence="12">Leucyl aminopeptidase</fullName>
    </submittedName>
</protein>
<dbReference type="InterPro" id="IPR007280">
    <property type="entry name" value="Peptidase_C_arc/bac"/>
</dbReference>
<reference evidence="12 13" key="1">
    <citation type="submission" date="2016-10" db="EMBL/GenBank/DDBJ databases">
        <authorList>
            <person name="de Groot N.N."/>
        </authorList>
    </citation>
    <scope>NUCLEOTIDE SEQUENCE [LARGE SCALE GENOMIC DNA]</scope>
    <source>
        <strain evidence="12 13">DSM 6059</strain>
    </source>
</reference>
<keyword evidence="13" id="KW-1185">Reference proteome</keyword>
<proteinExistence type="predicted"/>
<accession>A0A1I1KKE1</accession>
<feature type="signal peptide" evidence="9">
    <location>
        <begin position="1"/>
        <end position="23"/>
    </location>
</feature>
<feature type="disulfide bond" evidence="8">
    <location>
        <begin position="330"/>
        <end position="334"/>
    </location>
</feature>
<dbReference type="Pfam" id="PF04389">
    <property type="entry name" value="Peptidase_M28"/>
    <property type="match status" value="1"/>
</dbReference>
<keyword evidence="3 7" id="KW-0479">Metal-binding</keyword>
<comment type="cofactor">
    <cofactor evidence="7">
        <name>Zn(2+)</name>
        <dbReference type="ChEBI" id="CHEBI:29105"/>
    </cofactor>
    <text evidence="7">Binds 2 Zn(2+) ions per subunit.</text>
</comment>
<dbReference type="AlphaFoldDB" id="A0A1I1KKE1"/>
<evidence type="ECO:0000256" key="9">
    <source>
        <dbReference type="SAM" id="SignalP"/>
    </source>
</evidence>
<dbReference type="Proteomes" id="UP000198862">
    <property type="component" value="Unassembled WGS sequence"/>
</dbReference>
<evidence type="ECO:0000259" key="10">
    <source>
        <dbReference type="Pfam" id="PF04151"/>
    </source>
</evidence>
<dbReference type="GO" id="GO:0006508">
    <property type="term" value="P:proteolysis"/>
    <property type="evidence" value="ECO:0007669"/>
    <property type="project" value="UniProtKB-KW"/>
</dbReference>
<dbReference type="GO" id="GO:0046872">
    <property type="term" value="F:metal ion binding"/>
    <property type="evidence" value="ECO:0007669"/>
    <property type="project" value="UniProtKB-KW"/>
</dbReference>
<keyword evidence="1 12" id="KW-0031">Aminopeptidase</keyword>
<feature type="chain" id="PRO_5011526424" evidence="9">
    <location>
        <begin position="24"/>
        <end position="607"/>
    </location>
</feature>
<keyword evidence="4 9" id="KW-0732">Signal</keyword>
<evidence type="ECO:0000313" key="13">
    <source>
        <dbReference type="Proteomes" id="UP000198862"/>
    </source>
</evidence>
<dbReference type="PIRSF" id="PIRSF036685">
    <property type="entry name" value="BacLeuNPeptidase"/>
    <property type="match status" value="1"/>
</dbReference>
<dbReference type="InterPro" id="IPR007484">
    <property type="entry name" value="Peptidase_M28"/>
</dbReference>
<dbReference type="RefSeq" id="WP_091983410.1">
    <property type="nucleotide sequence ID" value="NZ_FOLO01000013.1"/>
</dbReference>
<dbReference type="GO" id="GO:0004177">
    <property type="term" value="F:aminopeptidase activity"/>
    <property type="evidence" value="ECO:0007669"/>
    <property type="project" value="UniProtKB-KW"/>
</dbReference>
<evidence type="ECO:0000256" key="8">
    <source>
        <dbReference type="PIRSR" id="PIRSR036685-2"/>
    </source>
</evidence>
<dbReference type="STRING" id="1123010.SAMN02745724_02078"/>
<dbReference type="OrthoDB" id="9789219at2"/>
<gene>
    <name evidence="12" type="ORF">SAMN02745724_02078</name>
</gene>